<sequence length="208" mass="22702">MASIREIATAESHAQPSSNNCALCFDPLLIPNPSDEGPAMIIDDVELRCSHHFHWSCFTEYDADGNDRTLCPECGETTLQRGGQLLVIVRNEGGVTAGFDLGAALDEEKFYDDNPALRREMAFLNMISMSELEAAQELLEEGVDVDCRDSETGGTALHLAVVNGDEEGIMMLLGYGASREVRDSSGRTPADVAREMGAEAAWRFLQQQ</sequence>
<evidence type="ECO:0000313" key="7">
    <source>
        <dbReference type="Proteomes" id="UP000033140"/>
    </source>
</evidence>
<reference evidence="6 7" key="1">
    <citation type="journal article" date="2011" name="J. Gen. Appl. Microbiol.">
        <title>Draft genome sequencing of the enigmatic yeast Saitoella complicata.</title>
        <authorList>
            <person name="Nishida H."/>
            <person name="Hamamoto M."/>
            <person name="Sugiyama J."/>
        </authorList>
    </citation>
    <scope>NUCLEOTIDE SEQUENCE [LARGE SCALE GENOMIC DNA]</scope>
    <source>
        <strain evidence="6 7">NRRL Y-17804</strain>
    </source>
</reference>
<feature type="repeat" description="ANK" evidence="3">
    <location>
        <begin position="152"/>
        <end position="184"/>
    </location>
</feature>
<dbReference type="InterPro" id="IPR036770">
    <property type="entry name" value="Ankyrin_rpt-contain_sf"/>
</dbReference>
<dbReference type="PROSITE" id="PS50089">
    <property type="entry name" value="ZF_RING_2"/>
    <property type="match status" value="1"/>
</dbReference>
<dbReference type="InterPro" id="IPR002110">
    <property type="entry name" value="Ankyrin_rpt"/>
</dbReference>
<dbReference type="SMART" id="SM00184">
    <property type="entry name" value="RING"/>
    <property type="match status" value="1"/>
</dbReference>
<evidence type="ECO:0000313" key="6">
    <source>
        <dbReference type="EMBL" id="GAO51420.1"/>
    </source>
</evidence>
<dbReference type="SUPFAM" id="SSF57850">
    <property type="entry name" value="RING/U-box"/>
    <property type="match status" value="1"/>
</dbReference>
<dbReference type="Gene3D" id="3.30.40.10">
    <property type="entry name" value="Zinc/RING finger domain, C3HC4 (zinc finger)"/>
    <property type="match status" value="1"/>
</dbReference>
<dbReference type="SUPFAM" id="SSF48403">
    <property type="entry name" value="Ankyrin repeat"/>
    <property type="match status" value="1"/>
</dbReference>
<comment type="caution">
    <text evidence="6">The sequence shown here is derived from an EMBL/GenBank/DDBJ whole genome shotgun (WGS) entry which is preliminary data.</text>
</comment>
<keyword evidence="1" id="KW-0677">Repeat</keyword>
<organism evidence="6 7">
    <name type="scientific">Saitoella complicata (strain BCRC 22490 / CBS 7301 / JCM 7358 / NBRC 10748 / NRRL Y-17804)</name>
    <dbReference type="NCBI Taxonomy" id="698492"/>
    <lineage>
        <taxon>Eukaryota</taxon>
        <taxon>Fungi</taxon>
        <taxon>Dikarya</taxon>
        <taxon>Ascomycota</taxon>
        <taxon>Taphrinomycotina</taxon>
        <taxon>Taphrinomycotina incertae sedis</taxon>
        <taxon>Saitoella</taxon>
    </lineage>
</organism>
<keyword evidence="4" id="KW-0863">Zinc-finger</keyword>
<keyword evidence="4" id="KW-0479">Metal-binding</keyword>
<reference evidence="6 7" key="2">
    <citation type="journal article" date="2014" name="J. Gen. Appl. Microbiol.">
        <title>The early diverging ascomycetous budding yeast Saitoella complicata has three histone deacetylases belonging to the Clr6, Hos2, and Rpd3 lineages.</title>
        <authorList>
            <person name="Nishida H."/>
            <person name="Matsumoto T."/>
            <person name="Kondo S."/>
            <person name="Hamamoto M."/>
            <person name="Yoshikawa H."/>
        </authorList>
    </citation>
    <scope>NUCLEOTIDE SEQUENCE [LARGE SCALE GENOMIC DNA]</scope>
    <source>
        <strain evidence="6 7">NRRL Y-17804</strain>
    </source>
</reference>
<dbReference type="EMBL" id="BACD03000046">
    <property type="protein sequence ID" value="GAO51420.1"/>
    <property type="molecule type" value="Genomic_DNA"/>
</dbReference>
<dbReference type="InterPro" id="IPR013083">
    <property type="entry name" value="Znf_RING/FYVE/PHD"/>
</dbReference>
<protein>
    <recommendedName>
        <fullName evidence="5">RING-type domain-containing protein</fullName>
    </recommendedName>
</protein>
<dbReference type="Pfam" id="PF12796">
    <property type="entry name" value="Ank_2"/>
    <property type="match status" value="1"/>
</dbReference>
<dbReference type="InterPro" id="IPR050776">
    <property type="entry name" value="Ank_Repeat/CDKN_Inhibitor"/>
</dbReference>
<dbReference type="Gene3D" id="1.25.40.20">
    <property type="entry name" value="Ankyrin repeat-containing domain"/>
    <property type="match status" value="1"/>
</dbReference>
<evidence type="ECO:0000256" key="2">
    <source>
        <dbReference type="ARBA" id="ARBA00023043"/>
    </source>
</evidence>
<feature type="domain" description="RING-type" evidence="5">
    <location>
        <begin position="21"/>
        <end position="74"/>
    </location>
</feature>
<dbReference type="PROSITE" id="PS50297">
    <property type="entry name" value="ANK_REP_REGION"/>
    <property type="match status" value="1"/>
</dbReference>
<evidence type="ECO:0000256" key="1">
    <source>
        <dbReference type="ARBA" id="ARBA00022737"/>
    </source>
</evidence>
<keyword evidence="7" id="KW-1185">Reference proteome</keyword>
<dbReference type="Proteomes" id="UP000033140">
    <property type="component" value="Unassembled WGS sequence"/>
</dbReference>
<reference evidence="6 7" key="3">
    <citation type="journal article" date="2015" name="Genome Announc.">
        <title>Draft Genome Sequence of the Archiascomycetous Yeast Saitoella complicata.</title>
        <authorList>
            <person name="Yamauchi K."/>
            <person name="Kondo S."/>
            <person name="Hamamoto M."/>
            <person name="Takahashi Y."/>
            <person name="Ogura Y."/>
            <person name="Hayashi T."/>
            <person name="Nishida H."/>
        </authorList>
    </citation>
    <scope>NUCLEOTIDE SEQUENCE [LARGE SCALE GENOMIC DNA]</scope>
    <source>
        <strain evidence="6 7">NRRL Y-17804</strain>
    </source>
</reference>
<gene>
    <name evidence="6" type="ORF">G7K_5521-t1</name>
</gene>
<name>A0A0E9NPT1_SAICN</name>
<dbReference type="GO" id="GO:0008270">
    <property type="term" value="F:zinc ion binding"/>
    <property type="evidence" value="ECO:0007669"/>
    <property type="project" value="UniProtKB-KW"/>
</dbReference>
<accession>A0A0E9NPT1</accession>
<keyword evidence="4" id="KW-0862">Zinc</keyword>
<dbReference type="OrthoDB" id="46529at2759"/>
<proteinExistence type="predicted"/>
<dbReference type="GO" id="GO:0005634">
    <property type="term" value="C:nucleus"/>
    <property type="evidence" value="ECO:0007669"/>
    <property type="project" value="TreeGrafter"/>
</dbReference>
<dbReference type="PANTHER" id="PTHR24201">
    <property type="entry name" value="ANK_REP_REGION DOMAIN-CONTAINING PROTEIN"/>
    <property type="match status" value="1"/>
</dbReference>
<dbReference type="STRING" id="698492.A0A0E9NPT1"/>
<evidence type="ECO:0000256" key="4">
    <source>
        <dbReference type="PROSITE-ProRule" id="PRU00175"/>
    </source>
</evidence>
<evidence type="ECO:0000256" key="3">
    <source>
        <dbReference type="PROSITE-ProRule" id="PRU00023"/>
    </source>
</evidence>
<keyword evidence="2 3" id="KW-0040">ANK repeat</keyword>
<dbReference type="PANTHER" id="PTHR24201:SF2">
    <property type="entry name" value="ANKYRIN REPEAT DOMAIN-CONTAINING PROTEIN 42"/>
    <property type="match status" value="1"/>
</dbReference>
<dbReference type="RefSeq" id="XP_019023389.1">
    <property type="nucleotide sequence ID" value="XM_019170210.1"/>
</dbReference>
<dbReference type="AlphaFoldDB" id="A0A0E9NPT1"/>
<dbReference type="PROSITE" id="PS50088">
    <property type="entry name" value="ANK_REPEAT"/>
    <property type="match status" value="1"/>
</dbReference>
<dbReference type="OMA" id="ECAREAY"/>
<evidence type="ECO:0000259" key="5">
    <source>
        <dbReference type="PROSITE" id="PS50089"/>
    </source>
</evidence>
<dbReference type="InterPro" id="IPR001841">
    <property type="entry name" value="Znf_RING"/>
</dbReference>